<comment type="caution">
    <text evidence="6">The sequence shown here is derived from an EMBL/GenBank/DDBJ whole genome shotgun (WGS) entry which is preliminary data.</text>
</comment>
<dbReference type="PANTHER" id="PTHR43024">
    <property type="entry name" value="UDP-N-ACETYLMURAMOYL-TRIPEPTIDE--D-ALANYL-D-ALANINE LIGASE"/>
    <property type="match status" value="1"/>
</dbReference>
<name>A0A1F4URP6_UNCKA</name>
<reference evidence="6 7" key="1">
    <citation type="journal article" date="2016" name="Nat. Commun.">
        <title>Thousands of microbial genomes shed light on interconnected biogeochemical processes in an aquifer system.</title>
        <authorList>
            <person name="Anantharaman K."/>
            <person name="Brown C.T."/>
            <person name="Hug L.A."/>
            <person name="Sharon I."/>
            <person name="Castelle C.J."/>
            <person name="Probst A.J."/>
            <person name="Thomas B.C."/>
            <person name="Singh A."/>
            <person name="Wilkins M.J."/>
            <person name="Karaoz U."/>
            <person name="Brodie E.L."/>
            <person name="Williams K.H."/>
            <person name="Hubbard S.S."/>
            <person name="Banfield J.F."/>
        </authorList>
    </citation>
    <scope>NUCLEOTIDE SEQUENCE [LARGE SCALE GENOMIC DNA]</scope>
</reference>
<dbReference type="Gene3D" id="3.90.190.20">
    <property type="entry name" value="Mur ligase, C-terminal domain"/>
    <property type="match status" value="1"/>
</dbReference>
<dbReference type="InterPro" id="IPR036565">
    <property type="entry name" value="Mur-like_cat_sf"/>
</dbReference>
<evidence type="ECO:0000259" key="5">
    <source>
        <dbReference type="Pfam" id="PF08245"/>
    </source>
</evidence>
<evidence type="ECO:0000313" key="6">
    <source>
        <dbReference type="EMBL" id="OGC47480.1"/>
    </source>
</evidence>
<feature type="domain" description="Mur ligase central" evidence="5">
    <location>
        <begin position="35"/>
        <end position="237"/>
    </location>
</feature>
<dbReference type="Pfam" id="PF02875">
    <property type="entry name" value="Mur_ligase_C"/>
    <property type="match status" value="1"/>
</dbReference>
<dbReference type="SUPFAM" id="SSF53244">
    <property type="entry name" value="MurD-like peptide ligases, peptide-binding domain"/>
    <property type="match status" value="1"/>
</dbReference>
<gene>
    <name evidence="6" type="ORF">A2713_00270</name>
</gene>
<dbReference type="SUPFAM" id="SSF53623">
    <property type="entry name" value="MurD-like peptide ligases, catalytic domain"/>
    <property type="match status" value="1"/>
</dbReference>
<dbReference type="Pfam" id="PF08245">
    <property type="entry name" value="Mur_ligase_M"/>
    <property type="match status" value="1"/>
</dbReference>
<protein>
    <recommendedName>
        <fullName evidence="8">Mur ligase C-terminal domain-containing protein</fullName>
    </recommendedName>
</protein>
<keyword evidence="1" id="KW-0436">Ligase</keyword>
<dbReference type="InterPro" id="IPR004101">
    <property type="entry name" value="Mur_ligase_C"/>
</dbReference>
<sequence length="421" mass="48861">MIKRIKQLLYFPIAYYFRFWAKIQLSLWKPKTIVVTGSSGKTTLLHLIESQIGEKAKYSHRANSSYGIPFDILGLEREYLIPNEWIFLFLLAPLKAFKKTPKEKFYVVEADCDRPEEGKFLASFLKPEITLWISSSLTHSINFDYLVKNQSFGSVEEAIAYEFGYFLKYTKKLAIINGDSSFIKKQLTRTNAPILPISQISLKSHKTYENRTEFDIEHKKYSINFIAPKGIFYAIQMTKLLLKTLNLPFDMTFKNLTLPPGRSSIFKGIKNTTIIDSTYNATPDGVRSILEMFNNYPAKNKWVVLGDMIELGDEEKEEHEKLAEFINSMDLSRIILIGPRVSKYMYPKILKRVQDDTRIFQMPKDGLDYILKNINGGETILFKGARFLEGIIEHLLLNKNDAEKLVRREKAWQNRRKAWGL</sequence>
<dbReference type="GO" id="GO:0005524">
    <property type="term" value="F:ATP binding"/>
    <property type="evidence" value="ECO:0007669"/>
    <property type="project" value="UniProtKB-KW"/>
</dbReference>
<accession>A0A1F4URP6</accession>
<organism evidence="6 7">
    <name type="scientific">candidate division WWE3 bacterium RIFCSPHIGHO2_01_FULL_35_17</name>
    <dbReference type="NCBI Taxonomy" id="1802614"/>
    <lineage>
        <taxon>Bacteria</taxon>
        <taxon>Katanobacteria</taxon>
    </lineage>
</organism>
<dbReference type="Proteomes" id="UP000176444">
    <property type="component" value="Unassembled WGS sequence"/>
</dbReference>
<dbReference type="Gene3D" id="3.40.1190.10">
    <property type="entry name" value="Mur-like, catalytic domain"/>
    <property type="match status" value="1"/>
</dbReference>
<evidence type="ECO:0000256" key="1">
    <source>
        <dbReference type="ARBA" id="ARBA00022598"/>
    </source>
</evidence>
<feature type="domain" description="Mur ligase C-terminal" evidence="4">
    <location>
        <begin position="261"/>
        <end position="386"/>
    </location>
</feature>
<keyword evidence="2" id="KW-0547">Nucleotide-binding</keyword>
<evidence type="ECO:0000256" key="3">
    <source>
        <dbReference type="ARBA" id="ARBA00022840"/>
    </source>
</evidence>
<dbReference type="PANTHER" id="PTHR43024:SF1">
    <property type="entry name" value="UDP-N-ACETYLMURAMOYL-TRIPEPTIDE--D-ALANYL-D-ALANINE LIGASE"/>
    <property type="match status" value="1"/>
</dbReference>
<evidence type="ECO:0000256" key="2">
    <source>
        <dbReference type="ARBA" id="ARBA00022741"/>
    </source>
</evidence>
<evidence type="ECO:0000313" key="7">
    <source>
        <dbReference type="Proteomes" id="UP000176444"/>
    </source>
</evidence>
<keyword evidence="3" id="KW-0067">ATP-binding</keyword>
<dbReference type="GO" id="GO:0016881">
    <property type="term" value="F:acid-amino acid ligase activity"/>
    <property type="evidence" value="ECO:0007669"/>
    <property type="project" value="InterPro"/>
</dbReference>
<dbReference type="InterPro" id="IPR051046">
    <property type="entry name" value="MurCDEF_CellWall_CoF430Synth"/>
</dbReference>
<evidence type="ECO:0008006" key="8">
    <source>
        <dbReference type="Google" id="ProtNLM"/>
    </source>
</evidence>
<dbReference type="AlphaFoldDB" id="A0A1F4URP6"/>
<proteinExistence type="predicted"/>
<evidence type="ECO:0000259" key="4">
    <source>
        <dbReference type="Pfam" id="PF02875"/>
    </source>
</evidence>
<dbReference type="EMBL" id="MEUX01000014">
    <property type="protein sequence ID" value="OGC47480.1"/>
    <property type="molecule type" value="Genomic_DNA"/>
</dbReference>
<dbReference type="InterPro" id="IPR036615">
    <property type="entry name" value="Mur_ligase_C_dom_sf"/>
</dbReference>
<dbReference type="InterPro" id="IPR013221">
    <property type="entry name" value="Mur_ligase_cen"/>
</dbReference>